<evidence type="ECO:0000313" key="1">
    <source>
        <dbReference type="EMBL" id="JAD86218.1"/>
    </source>
</evidence>
<protein>
    <submittedName>
        <fullName evidence="1">Uncharacterized protein</fullName>
    </submittedName>
</protein>
<dbReference type="EMBL" id="GBRH01211677">
    <property type="protein sequence ID" value="JAD86218.1"/>
    <property type="molecule type" value="Transcribed_RNA"/>
</dbReference>
<reference evidence="1" key="2">
    <citation type="journal article" date="2015" name="Data Brief">
        <title>Shoot transcriptome of the giant reed, Arundo donax.</title>
        <authorList>
            <person name="Barrero R.A."/>
            <person name="Guerrero F.D."/>
            <person name="Moolhuijzen P."/>
            <person name="Goolsby J.A."/>
            <person name="Tidwell J."/>
            <person name="Bellgard S.E."/>
            <person name="Bellgard M.I."/>
        </authorList>
    </citation>
    <scope>NUCLEOTIDE SEQUENCE</scope>
    <source>
        <tissue evidence="1">Shoot tissue taken approximately 20 cm above the soil surface</tissue>
    </source>
</reference>
<sequence>MRVQSAYHNQSCQNSVFTMTRNKLTTICKMGPEVFQQIFLRVSS</sequence>
<organism evidence="1">
    <name type="scientific">Arundo donax</name>
    <name type="common">Giant reed</name>
    <name type="synonym">Donax arundinaceus</name>
    <dbReference type="NCBI Taxonomy" id="35708"/>
    <lineage>
        <taxon>Eukaryota</taxon>
        <taxon>Viridiplantae</taxon>
        <taxon>Streptophyta</taxon>
        <taxon>Embryophyta</taxon>
        <taxon>Tracheophyta</taxon>
        <taxon>Spermatophyta</taxon>
        <taxon>Magnoliopsida</taxon>
        <taxon>Liliopsida</taxon>
        <taxon>Poales</taxon>
        <taxon>Poaceae</taxon>
        <taxon>PACMAD clade</taxon>
        <taxon>Arundinoideae</taxon>
        <taxon>Arundineae</taxon>
        <taxon>Arundo</taxon>
    </lineage>
</organism>
<accession>A0A0A9DHR3</accession>
<reference evidence="1" key="1">
    <citation type="submission" date="2014-09" db="EMBL/GenBank/DDBJ databases">
        <authorList>
            <person name="Magalhaes I.L.F."/>
            <person name="Oliveira U."/>
            <person name="Santos F.R."/>
            <person name="Vidigal T.H.D.A."/>
            <person name="Brescovit A.D."/>
            <person name="Santos A.J."/>
        </authorList>
    </citation>
    <scope>NUCLEOTIDE SEQUENCE</scope>
    <source>
        <tissue evidence="1">Shoot tissue taken approximately 20 cm above the soil surface</tissue>
    </source>
</reference>
<proteinExistence type="predicted"/>
<dbReference type="AlphaFoldDB" id="A0A0A9DHR3"/>
<name>A0A0A9DHR3_ARUDO</name>